<evidence type="ECO:0000313" key="8">
    <source>
        <dbReference type="EMBL" id="OJT03631.1"/>
    </source>
</evidence>
<dbReference type="PANTHER" id="PTHR43791:SF91">
    <property type="entry name" value="MAJOR FACILITATOR SUPERFAMILY (MFS) PROFILE DOMAIN-CONTAINING PROTEIN-RELATED"/>
    <property type="match status" value="1"/>
</dbReference>
<dbReference type="PANTHER" id="PTHR43791">
    <property type="entry name" value="PERMEASE-RELATED"/>
    <property type="match status" value="1"/>
</dbReference>
<feature type="transmembrane region" description="Helical" evidence="6">
    <location>
        <begin position="123"/>
        <end position="142"/>
    </location>
</feature>
<sequence>MSKEGQTPPSPIEEKDSEVEAAIEVTQLTAGSDRLPPPPVLTAEEERRLWRKVDMRLIPISTLLYLVSYLDRGNIGNAKLQGLLTQLDLTGQKYNIALTMYYLAYLLFNIPANLVLKKFRPSRWLPGIALTWGMVATLQGLVKTYPQLVGVRVCLGMAESGLAPGIYYLLTLWYPRHMLQWRFGLFWGGATFSGAFSGLLAYGVSFMSGTGGLLGWSWIFIIEGLFTIFAALIAFAVFVDLPATATFLTPEERAFVINRLKEDNGSVGEEEEFQLHHMTDALLDWKIILWCISNMAITTPMYGASLFLPTIINSLGFSAAISQLLTVPAYMMATITVVICSALSDRIMLRSPFIVGGLVLAFAGYAIEASDASIGVKYFGTFLIVIGANEAAPIIISWLGNNTVGHYKRGIGIGMQVTFGTIGGIIASNAFHVQDAPRYLSGHATVLGFIGMGIVLIPFTALAFWRGNKRRDAAQHEEEETGTRVAYTVEELKRMGERAPTFRYTL</sequence>
<dbReference type="InterPro" id="IPR020846">
    <property type="entry name" value="MFS_dom"/>
</dbReference>
<feature type="transmembrane region" description="Helical" evidence="6">
    <location>
        <begin position="411"/>
        <end position="431"/>
    </location>
</feature>
<feature type="transmembrane region" description="Helical" evidence="6">
    <location>
        <begin position="183"/>
        <end position="204"/>
    </location>
</feature>
<evidence type="ECO:0000256" key="2">
    <source>
        <dbReference type="ARBA" id="ARBA00022448"/>
    </source>
</evidence>
<feature type="transmembrane region" description="Helical" evidence="6">
    <location>
        <begin position="95"/>
        <end position="116"/>
    </location>
</feature>
<comment type="subcellular location">
    <subcellularLocation>
        <location evidence="1">Membrane</location>
        <topology evidence="1">Multi-pass membrane protein</topology>
    </subcellularLocation>
</comment>
<dbReference type="FunFam" id="1.20.1250.20:FF:000034">
    <property type="entry name" value="MFS general substrate transporter"/>
    <property type="match status" value="1"/>
</dbReference>
<dbReference type="InterPro" id="IPR011701">
    <property type="entry name" value="MFS"/>
</dbReference>
<evidence type="ECO:0000256" key="3">
    <source>
        <dbReference type="ARBA" id="ARBA00022692"/>
    </source>
</evidence>
<dbReference type="Proteomes" id="UP000184267">
    <property type="component" value="Unassembled WGS sequence"/>
</dbReference>
<feature type="transmembrane region" description="Helical" evidence="6">
    <location>
        <begin position="216"/>
        <end position="239"/>
    </location>
</feature>
<evidence type="ECO:0000259" key="7">
    <source>
        <dbReference type="PROSITE" id="PS50850"/>
    </source>
</evidence>
<dbReference type="GO" id="GO:0022857">
    <property type="term" value="F:transmembrane transporter activity"/>
    <property type="evidence" value="ECO:0007669"/>
    <property type="project" value="InterPro"/>
</dbReference>
<feature type="transmembrane region" description="Helical" evidence="6">
    <location>
        <begin position="320"/>
        <end position="340"/>
    </location>
</feature>
<evidence type="ECO:0000256" key="5">
    <source>
        <dbReference type="ARBA" id="ARBA00023136"/>
    </source>
</evidence>
<dbReference type="InterPro" id="IPR036259">
    <property type="entry name" value="MFS_trans_sf"/>
</dbReference>
<dbReference type="SUPFAM" id="SSF103473">
    <property type="entry name" value="MFS general substrate transporter"/>
    <property type="match status" value="1"/>
</dbReference>
<protein>
    <submittedName>
        <fullName evidence="8">High-affinity nicotinic acid transporter</fullName>
    </submittedName>
</protein>
<feature type="domain" description="Major facilitator superfamily (MFS) profile" evidence="7">
    <location>
        <begin position="57"/>
        <end position="471"/>
    </location>
</feature>
<keyword evidence="5 6" id="KW-0472">Membrane</keyword>
<evidence type="ECO:0000256" key="4">
    <source>
        <dbReference type="ARBA" id="ARBA00022989"/>
    </source>
</evidence>
<keyword evidence="3 6" id="KW-0812">Transmembrane</keyword>
<organism evidence="8 9">
    <name type="scientific">Trametes pubescens</name>
    <name type="common">White-rot fungus</name>
    <dbReference type="NCBI Taxonomy" id="154538"/>
    <lineage>
        <taxon>Eukaryota</taxon>
        <taxon>Fungi</taxon>
        <taxon>Dikarya</taxon>
        <taxon>Basidiomycota</taxon>
        <taxon>Agaricomycotina</taxon>
        <taxon>Agaricomycetes</taxon>
        <taxon>Polyporales</taxon>
        <taxon>Polyporaceae</taxon>
        <taxon>Trametes</taxon>
    </lineage>
</organism>
<feature type="transmembrane region" description="Helical" evidence="6">
    <location>
        <begin position="148"/>
        <end position="171"/>
    </location>
</feature>
<dbReference type="AlphaFoldDB" id="A0A1M2V7Q4"/>
<dbReference type="EMBL" id="MNAD01001602">
    <property type="protein sequence ID" value="OJT03631.1"/>
    <property type="molecule type" value="Genomic_DNA"/>
</dbReference>
<dbReference type="FunFam" id="1.20.1250.20:FF:000068">
    <property type="entry name" value="MFS general substrate transporter"/>
    <property type="match status" value="1"/>
</dbReference>
<dbReference type="Gene3D" id="1.20.1250.20">
    <property type="entry name" value="MFS general substrate transporter like domains"/>
    <property type="match status" value="2"/>
</dbReference>
<dbReference type="Pfam" id="PF07690">
    <property type="entry name" value="MFS_1"/>
    <property type="match status" value="1"/>
</dbReference>
<comment type="caution">
    <text evidence="8">The sequence shown here is derived from an EMBL/GenBank/DDBJ whole genome shotgun (WGS) entry which is preliminary data.</text>
</comment>
<feature type="transmembrane region" description="Helical" evidence="6">
    <location>
        <begin position="443"/>
        <end position="465"/>
    </location>
</feature>
<evidence type="ECO:0000256" key="1">
    <source>
        <dbReference type="ARBA" id="ARBA00004141"/>
    </source>
</evidence>
<dbReference type="GO" id="GO:0016020">
    <property type="term" value="C:membrane"/>
    <property type="evidence" value="ECO:0007669"/>
    <property type="project" value="UniProtKB-SubCell"/>
</dbReference>
<accession>A0A1M2V7Q4</accession>
<dbReference type="OrthoDB" id="2985014at2759"/>
<feature type="transmembrane region" description="Helical" evidence="6">
    <location>
        <begin position="287"/>
        <end position="308"/>
    </location>
</feature>
<gene>
    <name evidence="8" type="ORF">TRAPUB_5659</name>
</gene>
<reference evidence="8 9" key="1">
    <citation type="submission" date="2016-10" db="EMBL/GenBank/DDBJ databases">
        <title>Genome sequence of the basidiomycete white-rot fungus Trametes pubescens.</title>
        <authorList>
            <person name="Makela M.R."/>
            <person name="Granchi Z."/>
            <person name="Peng M."/>
            <person name="De Vries R.P."/>
            <person name="Grigoriev I."/>
            <person name="Riley R."/>
            <person name="Hilden K."/>
        </authorList>
    </citation>
    <scope>NUCLEOTIDE SEQUENCE [LARGE SCALE GENOMIC DNA]</scope>
    <source>
        <strain evidence="8 9">FBCC735</strain>
    </source>
</reference>
<proteinExistence type="predicted"/>
<name>A0A1M2V7Q4_TRAPU</name>
<evidence type="ECO:0000313" key="9">
    <source>
        <dbReference type="Proteomes" id="UP000184267"/>
    </source>
</evidence>
<evidence type="ECO:0000256" key="6">
    <source>
        <dbReference type="SAM" id="Phobius"/>
    </source>
</evidence>
<dbReference type="PROSITE" id="PS50850">
    <property type="entry name" value="MFS"/>
    <property type="match status" value="1"/>
</dbReference>
<keyword evidence="4 6" id="KW-1133">Transmembrane helix</keyword>
<feature type="transmembrane region" description="Helical" evidence="6">
    <location>
        <begin position="347"/>
        <end position="367"/>
    </location>
</feature>
<keyword evidence="9" id="KW-1185">Reference proteome</keyword>
<feature type="transmembrane region" description="Helical" evidence="6">
    <location>
        <begin position="379"/>
        <end position="399"/>
    </location>
</feature>
<dbReference type="OMA" id="WCISNMA"/>
<keyword evidence="2" id="KW-0813">Transport</keyword>